<evidence type="ECO:0000256" key="8">
    <source>
        <dbReference type="SAM" id="Phobius"/>
    </source>
</evidence>
<dbReference type="GO" id="GO:0046872">
    <property type="term" value="F:metal ion binding"/>
    <property type="evidence" value="ECO:0007669"/>
    <property type="project" value="UniProtKB-KW"/>
</dbReference>
<name>A0ABC8QN64_9AQUA</name>
<evidence type="ECO:0000256" key="6">
    <source>
        <dbReference type="PIRSR" id="PIRSR602403-1"/>
    </source>
</evidence>
<dbReference type="PANTHER" id="PTHR24303">
    <property type="entry name" value="HEME-BINDING MONOOXYGENASE FAMILY"/>
    <property type="match status" value="1"/>
</dbReference>
<reference evidence="9 10" key="1">
    <citation type="submission" date="2024-02" db="EMBL/GenBank/DDBJ databases">
        <authorList>
            <person name="Vignale AGUSTIN F."/>
            <person name="Sosa J E."/>
            <person name="Modenutti C."/>
        </authorList>
    </citation>
    <scope>NUCLEOTIDE SEQUENCE [LARGE SCALE GENOMIC DNA]</scope>
</reference>
<feature type="binding site" description="axial binding residue" evidence="6">
    <location>
        <position position="90"/>
    </location>
    <ligand>
        <name>heme</name>
        <dbReference type="ChEBI" id="CHEBI:30413"/>
    </ligand>
    <ligandPart>
        <name>Fe</name>
        <dbReference type="ChEBI" id="CHEBI:18248"/>
    </ligandPart>
</feature>
<evidence type="ECO:0000256" key="4">
    <source>
        <dbReference type="ARBA" id="ARBA00023004"/>
    </source>
</evidence>
<gene>
    <name evidence="9" type="ORF">ILEXP_LOCUS871</name>
</gene>
<evidence type="ECO:0000313" key="10">
    <source>
        <dbReference type="Proteomes" id="UP001642360"/>
    </source>
</evidence>
<feature type="transmembrane region" description="Helical" evidence="8">
    <location>
        <begin position="95"/>
        <end position="113"/>
    </location>
</feature>
<evidence type="ECO:0000256" key="1">
    <source>
        <dbReference type="ARBA" id="ARBA00001971"/>
    </source>
</evidence>
<dbReference type="AlphaFoldDB" id="A0ABC8QN64"/>
<dbReference type="InterPro" id="IPR001128">
    <property type="entry name" value="Cyt_P450"/>
</dbReference>
<dbReference type="PROSITE" id="PS00086">
    <property type="entry name" value="CYTOCHROME_P450"/>
    <property type="match status" value="1"/>
</dbReference>
<evidence type="ECO:0000313" key="9">
    <source>
        <dbReference type="EMBL" id="CAK9133945.1"/>
    </source>
</evidence>
<evidence type="ECO:0000256" key="3">
    <source>
        <dbReference type="ARBA" id="ARBA00023002"/>
    </source>
</evidence>
<keyword evidence="10" id="KW-1185">Reference proteome</keyword>
<dbReference type="Pfam" id="PF00067">
    <property type="entry name" value="p450"/>
    <property type="match status" value="1"/>
</dbReference>
<dbReference type="Gene3D" id="1.10.630.10">
    <property type="entry name" value="Cytochrome P450"/>
    <property type="match status" value="1"/>
</dbReference>
<keyword evidence="6 7" id="KW-0349">Heme</keyword>
<keyword evidence="8" id="KW-0472">Membrane</keyword>
<dbReference type="InterPro" id="IPR036396">
    <property type="entry name" value="Cyt_P450_sf"/>
</dbReference>
<comment type="caution">
    <text evidence="9">The sequence shown here is derived from an EMBL/GenBank/DDBJ whole genome shotgun (WGS) entry which is preliminary data.</text>
</comment>
<dbReference type="InterPro" id="IPR017972">
    <property type="entry name" value="Cyt_P450_CS"/>
</dbReference>
<organism evidence="9 10">
    <name type="scientific">Ilex paraguariensis</name>
    <name type="common">yerba mate</name>
    <dbReference type="NCBI Taxonomy" id="185542"/>
    <lineage>
        <taxon>Eukaryota</taxon>
        <taxon>Viridiplantae</taxon>
        <taxon>Streptophyta</taxon>
        <taxon>Embryophyta</taxon>
        <taxon>Tracheophyta</taxon>
        <taxon>Spermatophyta</taxon>
        <taxon>Magnoliopsida</taxon>
        <taxon>eudicotyledons</taxon>
        <taxon>Gunneridae</taxon>
        <taxon>Pentapetalae</taxon>
        <taxon>asterids</taxon>
        <taxon>campanulids</taxon>
        <taxon>Aquifoliales</taxon>
        <taxon>Aquifoliaceae</taxon>
        <taxon>Ilex</taxon>
    </lineage>
</organism>
<evidence type="ECO:0008006" key="11">
    <source>
        <dbReference type="Google" id="ProtNLM"/>
    </source>
</evidence>
<keyword evidence="8" id="KW-0812">Transmembrane</keyword>
<dbReference type="EMBL" id="CAUOFW020000226">
    <property type="protein sequence ID" value="CAK9133945.1"/>
    <property type="molecule type" value="Genomic_DNA"/>
</dbReference>
<sequence length="126" mass="14608">MRFTKAVAKEVIRFRPPGTLIPHITVGDFQLTENYTIPKGTIVFPSVLESSLQGFVEPHRFDPDRFMEERQEDRVYKKNYLMFGIGAHQCLGQSYAINHLVLFIAIFTSLINFKRHRTDGCDDLMK</sequence>
<dbReference type="PRINTS" id="PR00465">
    <property type="entry name" value="EP450IV"/>
</dbReference>
<dbReference type="SUPFAM" id="SSF48264">
    <property type="entry name" value="Cytochrome P450"/>
    <property type="match status" value="1"/>
</dbReference>
<evidence type="ECO:0000256" key="5">
    <source>
        <dbReference type="ARBA" id="ARBA00023033"/>
    </source>
</evidence>
<dbReference type="PANTHER" id="PTHR24303:SF31">
    <property type="entry name" value="CYTOCHROME P450 307A1-RELATED"/>
    <property type="match status" value="1"/>
</dbReference>
<keyword evidence="3 7" id="KW-0560">Oxidoreductase</keyword>
<dbReference type="InterPro" id="IPR002403">
    <property type="entry name" value="Cyt_P450_E_grp-IV"/>
</dbReference>
<protein>
    <recommendedName>
        <fullName evidence="11">Cytochrome P450</fullName>
    </recommendedName>
</protein>
<dbReference type="Proteomes" id="UP001642360">
    <property type="component" value="Unassembled WGS sequence"/>
</dbReference>
<evidence type="ECO:0000256" key="7">
    <source>
        <dbReference type="RuleBase" id="RU000461"/>
    </source>
</evidence>
<keyword evidence="4 6" id="KW-0408">Iron</keyword>
<dbReference type="GO" id="GO:0004497">
    <property type="term" value="F:monooxygenase activity"/>
    <property type="evidence" value="ECO:0007669"/>
    <property type="project" value="UniProtKB-KW"/>
</dbReference>
<accession>A0ABC8QN64</accession>
<evidence type="ECO:0000256" key="2">
    <source>
        <dbReference type="ARBA" id="ARBA00022723"/>
    </source>
</evidence>
<proteinExistence type="inferred from homology"/>
<keyword evidence="2 6" id="KW-0479">Metal-binding</keyword>
<keyword evidence="5 7" id="KW-0503">Monooxygenase</keyword>
<comment type="cofactor">
    <cofactor evidence="1 6">
        <name>heme</name>
        <dbReference type="ChEBI" id="CHEBI:30413"/>
    </cofactor>
</comment>
<comment type="similarity">
    <text evidence="7">Belongs to the cytochrome P450 family.</text>
</comment>
<keyword evidence="8" id="KW-1133">Transmembrane helix</keyword>